<reference evidence="1" key="2">
    <citation type="submission" date="2022-06" db="UniProtKB">
        <authorList>
            <consortium name="EnsemblMetazoa"/>
        </authorList>
    </citation>
    <scope>IDENTIFICATION</scope>
    <source>
        <strain evidence="1">DF5081</strain>
    </source>
</reference>
<evidence type="ECO:0000313" key="2">
    <source>
        <dbReference type="Proteomes" id="UP000005237"/>
    </source>
</evidence>
<sequence>MSGTKNDQCMKGWYEIRGEVLPSAITSISIRLDPNPLRNWNRGKIEERLHNWRLLADQMCEFPENSKIILDPDMLS</sequence>
<protein>
    <submittedName>
        <fullName evidence="1">Uncharacterized protein</fullName>
    </submittedName>
</protein>
<keyword evidence="2" id="KW-1185">Reference proteome</keyword>
<reference evidence="2" key="1">
    <citation type="submission" date="2010-08" db="EMBL/GenBank/DDBJ databases">
        <authorList>
            <consortium name="Caenorhabditis japonica Sequencing Consortium"/>
            <person name="Wilson R.K."/>
        </authorList>
    </citation>
    <scope>NUCLEOTIDE SEQUENCE [LARGE SCALE GENOMIC DNA]</scope>
    <source>
        <strain evidence="2">DF5081</strain>
    </source>
</reference>
<dbReference type="AlphaFoldDB" id="A0A8R1HII4"/>
<accession>A0A8R1HII4</accession>
<proteinExistence type="predicted"/>
<name>A0A8R1HII4_CAEJA</name>
<evidence type="ECO:0000313" key="1">
    <source>
        <dbReference type="EnsemblMetazoa" id="CJA02666.1"/>
    </source>
</evidence>
<dbReference type="EnsemblMetazoa" id="CJA02666.1">
    <property type="protein sequence ID" value="CJA02666.1"/>
    <property type="gene ID" value="WBGene00121870"/>
</dbReference>
<dbReference type="Proteomes" id="UP000005237">
    <property type="component" value="Unassembled WGS sequence"/>
</dbReference>
<organism evidence="1 2">
    <name type="scientific">Caenorhabditis japonica</name>
    <dbReference type="NCBI Taxonomy" id="281687"/>
    <lineage>
        <taxon>Eukaryota</taxon>
        <taxon>Metazoa</taxon>
        <taxon>Ecdysozoa</taxon>
        <taxon>Nematoda</taxon>
        <taxon>Chromadorea</taxon>
        <taxon>Rhabditida</taxon>
        <taxon>Rhabditina</taxon>
        <taxon>Rhabditomorpha</taxon>
        <taxon>Rhabditoidea</taxon>
        <taxon>Rhabditidae</taxon>
        <taxon>Peloderinae</taxon>
        <taxon>Caenorhabditis</taxon>
    </lineage>
</organism>